<keyword evidence="2" id="KW-0255">Endonuclease</keyword>
<dbReference type="RefSeq" id="WP_276303392.1">
    <property type="nucleotide sequence ID" value="NZ_CP119992.1"/>
</dbReference>
<name>A0ABD6A9X1_9EURY</name>
<dbReference type="InterPro" id="IPR049173">
    <property type="entry name" value="NucS_N_sf"/>
</dbReference>
<dbReference type="InterPro" id="IPR048302">
    <property type="entry name" value="NucS_N"/>
</dbReference>
<proteinExistence type="predicted"/>
<evidence type="ECO:0000313" key="3">
    <source>
        <dbReference type="Proteomes" id="UP001596547"/>
    </source>
</evidence>
<sequence>MRPTDPGSAVRVIAGDCTTEFDGTREQVLRGRVVCLLKPDGTVLVHDADGYQPVAWLTRPEARSVTNDPVTVEARDGDQFLRVTVHEASADVTVPASPAGVPVGTAPDGGPLVRARGAVVNPDSGARYGLPSGATVLDGGETCDCGLPRIRVERGATFEVCLDRACESLDDAVRAAFDREWTCPDCGSDLRILRRNGLLAGCDAYPDCETAFVVPDGVVRGTCDCGLPTFRTASGVRCLDATCDRPTAGETITGP</sequence>
<organism evidence="2 3">
    <name type="scientific">Halomarina halobia</name>
    <dbReference type="NCBI Taxonomy" id="3033386"/>
    <lineage>
        <taxon>Archaea</taxon>
        <taxon>Methanobacteriati</taxon>
        <taxon>Methanobacteriota</taxon>
        <taxon>Stenosarchaea group</taxon>
        <taxon>Halobacteria</taxon>
        <taxon>Halobacteriales</taxon>
        <taxon>Natronomonadaceae</taxon>
        <taxon>Halomarina</taxon>
    </lineage>
</organism>
<evidence type="ECO:0000313" key="2">
    <source>
        <dbReference type="EMBL" id="MFC7317359.1"/>
    </source>
</evidence>
<feature type="domain" description="Endonuclease NucS N-terminal PH-like" evidence="1">
    <location>
        <begin position="8"/>
        <end position="91"/>
    </location>
</feature>
<keyword evidence="2" id="KW-0378">Hydrolase</keyword>
<accession>A0ABD6A9X1</accession>
<reference evidence="2 3" key="1">
    <citation type="journal article" date="2019" name="Int. J. Syst. Evol. Microbiol.">
        <title>The Global Catalogue of Microorganisms (GCM) 10K type strain sequencing project: providing services to taxonomists for standard genome sequencing and annotation.</title>
        <authorList>
            <consortium name="The Broad Institute Genomics Platform"/>
            <consortium name="The Broad Institute Genome Sequencing Center for Infectious Disease"/>
            <person name="Wu L."/>
            <person name="Ma J."/>
        </authorList>
    </citation>
    <scope>NUCLEOTIDE SEQUENCE [LARGE SCALE GENOMIC DNA]</scope>
    <source>
        <strain evidence="2 3">PSR21</strain>
    </source>
</reference>
<dbReference type="AlphaFoldDB" id="A0ABD6A9X1"/>
<dbReference type="Pfam" id="PF21003">
    <property type="entry name" value="NucS_N"/>
    <property type="match status" value="1"/>
</dbReference>
<dbReference type="GeneID" id="79315972"/>
<comment type="caution">
    <text evidence="2">The sequence shown here is derived from an EMBL/GenBank/DDBJ whole genome shotgun (WGS) entry which is preliminary data.</text>
</comment>
<protein>
    <submittedName>
        <fullName evidence="2">Endonuclease NucS domain-containing protein</fullName>
    </submittedName>
</protein>
<evidence type="ECO:0000259" key="1">
    <source>
        <dbReference type="Pfam" id="PF21003"/>
    </source>
</evidence>
<gene>
    <name evidence="2" type="ORF">ACFQPE_11255</name>
</gene>
<keyword evidence="2" id="KW-0540">Nuclease</keyword>
<dbReference type="Proteomes" id="UP001596547">
    <property type="component" value="Unassembled WGS sequence"/>
</dbReference>
<dbReference type="Gene3D" id="2.70.180.20">
    <property type="match status" value="1"/>
</dbReference>
<keyword evidence="3" id="KW-1185">Reference proteome</keyword>
<dbReference type="EMBL" id="JBHTBF010000002">
    <property type="protein sequence ID" value="MFC7317359.1"/>
    <property type="molecule type" value="Genomic_DNA"/>
</dbReference>
<dbReference type="GO" id="GO:0004519">
    <property type="term" value="F:endonuclease activity"/>
    <property type="evidence" value="ECO:0007669"/>
    <property type="project" value="UniProtKB-KW"/>
</dbReference>